<sequence length="404" mass="47694">MEFNKGLKVAGLIIVASKRDKHGIRLFRLICFKEERICSAGPRRGLCPLYIRLKVAGLIIVASKRDKHGIRLFRLICFKEERICSAGPRRGLCPLYIRNSLLPLNLLLIFHFPFFNHPNHKIELNFDDILNDFKENFSEWLETDFNAVNLTIQQFLQNYFRKQRLYLFTFNPKILSKRLADIFICASKLKNKFPNNFYKSIKQNKVTFPFKPLNYVILYLTGTVIYFYKKSQKHNSIMTILAHTTIAKIPITKRKTKIRKFPNHYYIINLFIIYPTLRIFKTIWNDIYLYTGKPYNIIDNKLFHFTIYAQIFGIGYLQFHALYFYILKSKANEYYVNYISLIFTFRTTYFAFKNYFKIRIVVGTAFLCACDPERRGCYEGSGILRIPHGPTLSALSKARNHPFG</sequence>
<dbReference type="GeneID" id="20353004"/>
<dbReference type="HOGENOM" id="CLU_681592_0_0_1"/>
<dbReference type="EMBL" id="GL385403">
    <property type="protein sequence ID" value="EJT69662.1"/>
    <property type="molecule type" value="Genomic_DNA"/>
</dbReference>
<feature type="transmembrane region" description="Helical" evidence="1">
    <location>
        <begin position="303"/>
        <end position="327"/>
    </location>
</feature>
<dbReference type="AlphaFoldDB" id="J3PGC1"/>
<feature type="transmembrane region" description="Helical" evidence="1">
    <location>
        <begin position="212"/>
        <end position="228"/>
    </location>
</feature>
<accession>J3PGC1</accession>
<organism evidence="2">
    <name type="scientific">Gaeumannomyces tritici (strain R3-111a-1)</name>
    <name type="common">Wheat and barley take-all root rot fungus</name>
    <name type="synonym">Gaeumannomyces graminis var. tritici</name>
    <dbReference type="NCBI Taxonomy" id="644352"/>
    <lineage>
        <taxon>Eukaryota</taxon>
        <taxon>Fungi</taxon>
        <taxon>Dikarya</taxon>
        <taxon>Ascomycota</taxon>
        <taxon>Pezizomycotina</taxon>
        <taxon>Sordariomycetes</taxon>
        <taxon>Sordariomycetidae</taxon>
        <taxon>Magnaporthales</taxon>
        <taxon>Magnaporthaceae</taxon>
        <taxon>Gaeumannomyces</taxon>
    </lineage>
</organism>
<reference evidence="4" key="1">
    <citation type="submission" date="2010-07" db="EMBL/GenBank/DDBJ databases">
        <title>The genome sequence of Gaeumannomyces graminis var. tritici strain R3-111a-1.</title>
        <authorList>
            <consortium name="The Broad Institute Genome Sequencing Platform"/>
            <person name="Ma L.-J."/>
            <person name="Dead R."/>
            <person name="Young S."/>
            <person name="Zeng Q."/>
            <person name="Koehrsen M."/>
            <person name="Alvarado L."/>
            <person name="Berlin A."/>
            <person name="Chapman S.B."/>
            <person name="Chen Z."/>
            <person name="Freedman E."/>
            <person name="Gellesch M."/>
            <person name="Goldberg J."/>
            <person name="Griggs A."/>
            <person name="Gujja S."/>
            <person name="Heilman E.R."/>
            <person name="Heiman D."/>
            <person name="Hepburn T."/>
            <person name="Howarth C."/>
            <person name="Jen D."/>
            <person name="Larson L."/>
            <person name="Mehta T."/>
            <person name="Neiman D."/>
            <person name="Pearson M."/>
            <person name="Roberts A."/>
            <person name="Saif S."/>
            <person name="Shea T."/>
            <person name="Shenoy N."/>
            <person name="Sisk P."/>
            <person name="Stolte C."/>
            <person name="Sykes S."/>
            <person name="Walk T."/>
            <person name="White J."/>
            <person name="Yandava C."/>
            <person name="Haas B."/>
            <person name="Nusbaum C."/>
            <person name="Birren B."/>
        </authorList>
    </citation>
    <scope>NUCLEOTIDE SEQUENCE [LARGE SCALE GENOMIC DNA]</scope>
    <source>
        <strain evidence="4">R3-111a-1</strain>
    </source>
</reference>
<keyword evidence="1" id="KW-0472">Membrane</keyword>
<gene>
    <name evidence="3" type="primary">20353004</name>
    <name evidence="2" type="ORF">GGTG_12546</name>
</gene>
<dbReference type="RefSeq" id="XP_009228710.1">
    <property type="nucleotide sequence ID" value="XM_009230446.1"/>
</dbReference>
<protein>
    <submittedName>
        <fullName evidence="2 3">Uncharacterized protein</fullName>
    </submittedName>
</protein>
<dbReference type="EnsemblFungi" id="EJT69662">
    <property type="protein sequence ID" value="EJT69662"/>
    <property type="gene ID" value="GGTG_12546"/>
</dbReference>
<feature type="transmembrane region" description="Helical" evidence="1">
    <location>
        <begin position="263"/>
        <end position="283"/>
    </location>
</feature>
<proteinExistence type="predicted"/>
<keyword evidence="1" id="KW-0812">Transmembrane</keyword>
<dbReference type="VEuPathDB" id="FungiDB:GGTG_12546"/>
<reference evidence="3" key="4">
    <citation type="journal article" date="2015" name="G3 (Bethesda)">
        <title>Genome sequences of three phytopathogenic species of the Magnaporthaceae family of fungi.</title>
        <authorList>
            <person name="Okagaki L.H."/>
            <person name="Nunes C.C."/>
            <person name="Sailsbery J."/>
            <person name="Clay B."/>
            <person name="Brown D."/>
            <person name="John T."/>
            <person name="Oh Y."/>
            <person name="Young N."/>
            <person name="Fitzgerald M."/>
            <person name="Haas B.J."/>
            <person name="Zeng Q."/>
            <person name="Young S."/>
            <person name="Adiconis X."/>
            <person name="Fan L."/>
            <person name="Levin J.Z."/>
            <person name="Mitchell T.K."/>
            <person name="Okubara P.A."/>
            <person name="Farman M.L."/>
            <person name="Kohn L.M."/>
            <person name="Birren B."/>
            <person name="Ma L.-J."/>
            <person name="Dean R.A."/>
        </authorList>
    </citation>
    <scope>NUCLEOTIDE SEQUENCE</scope>
    <source>
        <strain evidence="3">R3-111a-1</strain>
    </source>
</reference>
<evidence type="ECO:0000313" key="3">
    <source>
        <dbReference type="EnsemblFungi" id="EJT69662"/>
    </source>
</evidence>
<dbReference type="OrthoDB" id="3599631at2759"/>
<evidence type="ECO:0000256" key="1">
    <source>
        <dbReference type="SAM" id="Phobius"/>
    </source>
</evidence>
<reference evidence="2" key="2">
    <citation type="submission" date="2010-07" db="EMBL/GenBank/DDBJ databases">
        <authorList>
            <consortium name="The Broad Institute Genome Sequencing Platform"/>
            <consortium name="Broad Institute Genome Sequencing Center for Infectious Disease"/>
            <person name="Ma L.-J."/>
            <person name="Dead R."/>
            <person name="Young S."/>
            <person name="Zeng Q."/>
            <person name="Koehrsen M."/>
            <person name="Alvarado L."/>
            <person name="Berlin A."/>
            <person name="Chapman S.B."/>
            <person name="Chen Z."/>
            <person name="Freedman E."/>
            <person name="Gellesch M."/>
            <person name="Goldberg J."/>
            <person name="Griggs A."/>
            <person name="Gujja S."/>
            <person name="Heilman E.R."/>
            <person name="Heiman D."/>
            <person name="Hepburn T."/>
            <person name="Howarth C."/>
            <person name="Jen D."/>
            <person name="Larson L."/>
            <person name="Mehta T."/>
            <person name="Neiman D."/>
            <person name="Pearson M."/>
            <person name="Roberts A."/>
            <person name="Saif S."/>
            <person name="Shea T."/>
            <person name="Shenoy N."/>
            <person name="Sisk P."/>
            <person name="Stolte C."/>
            <person name="Sykes S."/>
            <person name="Walk T."/>
            <person name="White J."/>
            <person name="Yandava C."/>
            <person name="Haas B."/>
            <person name="Nusbaum C."/>
            <person name="Birren B."/>
        </authorList>
    </citation>
    <scope>NUCLEOTIDE SEQUENCE</scope>
    <source>
        <strain evidence="2">R3-111a-1</strain>
    </source>
</reference>
<evidence type="ECO:0000313" key="4">
    <source>
        <dbReference type="Proteomes" id="UP000006039"/>
    </source>
</evidence>
<name>J3PGC1_GAET3</name>
<feature type="transmembrane region" description="Helical" evidence="1">
    <location>
        <begin position="334"/>
        <end position="352"/>
    </location>
</feature>
<keyword evidence="1" id="KW-1133">Transmembrane helix</keyword>
<reference evidence="3" key="5">
    <citation type="submission" date="2018-04" db="UniProtKB">
        <authorList>
            <consortium name="EnsemblFungi"/>
        </authorList>
    </citation>
    <scope>IDENTIFICATION</scope>
    <source>
        <strain evidence="3">R3-111a-1</strain>
    </source>
</reference>
<evidence type="ECO:0000313" key="2">
    <source>
        <dbReference type="EMBL" id="EJT69662.1"/>
    </source>
</evidence>
<reference evidence="2" key="3">
    <citation type="submission" date="2010-09" db="EMBL/GenBank/DDBJ databases">
        <title>Annotation of Gaeumannomyces graminis var. tritici R3-111a-1.</title>
        <authorList>
            <consortium name="The Broad Institute Genome Sequencing Platform"/>
            <person name="Ma L.-J."/>
            <person name="Dead R."/>
            <person name="Young S.K."/>
            <person name="Zeng Q."/>
            <person name="Gargeya S."/>
            <person name="Fitzgerald M."/>
            <person name="Haas B."/>
            <person name="Abouelleil A."/>
            <person name="Alvarado L."/>
            <person name="Arachchi H.M."/>
            <person name="Berlin A."/>
            <person name="Brown A."/>
            <person name="Chapman S.B."/>
            <person name="Chen Z."/>
            <person name="Dunbar C."/>
            <person name="Freedman E."/>
            <person name="Gearin G."/>
            <person name="Gellesch M."/>
            <person name="Goldberg J."/>
            <person name="Griggs A."/>
            <person name="Gujja S."/>
            <person name="Heiman D."/>
            <person name="Howarth C."/>
            <person name="Larson L."/>
            <person name="Lui A."/>
            <person name="MacDonald P.J.P."/>
            <person name="Mehta T."/>
            <person name="Montmayeur A."/>
            <person name="Murphy C."/>
            <person name="Neiman D."/>
            <person name="Pearson M."/>
            <person name="Priest M."/>
            <person name="Roberts A."/>
            <person name="Saif S."/>
            <person name="Shea T."/>
            <person name="Shenoy N."/>
            <person name="Sisk P."/>
            <person name="Stolte C."/>
            <person name="Sykes S."/>
            <person name="Yandava C."/>
            <person name="Wortman J."/>
            <person name="Nusbaum C."/>
            <person name="Birren B."/>
        </authorList>
    </citation>
    <scope>NUCLEOTIDE SEQUENCE</scope>
    <source>
        <strain evidence="2">R3-111a-1</strain>
    </source>
</reference>
<dbReference type="Proteomes" id="UP000006039">
    <property type="component" value="Unassembled WGS sequence"/>
</dbReference>
<keyword evidence="4" id="KW-1185">Reference proteome</keyword>